<dbReference type="Pfam" id="PF05306">
    <property type="entry name" value="DUF733"/>
    <property type="match status" value="1"/>
</dbReference>
<dbReference type="InterPro" id="IPR007970">
    <property type="entry name" value="DUF733"/>
</dbReference>
<dbReference type="VEuPathDB" id="VectorBase:MDOA013419"/>
<dbReference type="RefSeq" id="XP_005178750.1">
    <property type="nucleotide sequence ID" value="XM_005178693.2"/>
</dbReference>
<dbReference type="GeneID" id="101891795"/>
<accession>A0A1I8NB33</accession>
<organism evidence="1">
    <name type="scientific">Musca domestica</name>
    <name type="common">House fly</name>
    <dbReference type="NCBI Taxonomy" id="7370"/>
    <lineage>
        <taxon>Eukaryota</taxon>
        <taxon>Metazoa</taxon>
        <taxon>Ecdysozoa</taxon>
        <taxon>Arthropoda</taxon>
        <taxon>Hexapoda</taxon>
        <taxon>Insecta</taxon>
        <taxon>Pterygota</taxon>
        <taxon>Neoptera</taxon>
        <taxon>Endopterygota</taxon>
        <taxon>Diptera</taxon>
        <taxon>Brachycera</taxon>
        <taxon>Muscomorpha</taxon>
        <taxon>Muscoidea</taxon>
        <taxon>Muscidae</taxon>
        <taxon>Musca</taxon>
    </lineage>
</organism>
<sequence>MSTFSKSTKTTTTSAPPRYCTLPTQQGEAFTYALYLHREELRRSRSSVGVKRTKLLLTQELISKTIKNINKCSADDLQILSRETIFKKNLHREIARQRHRHYLHMLRLKNQQQEIIAENRVYLHGESCRARQELNQNSYNAASSQAMEVSH</sequence>
<proteinExistence type="predicted"/>
<dbReference type="EnsemblMetazoa" id="MDOA013419-RA">
    <property type="protein sequence ID" value="MDOA013419-PA"/>
    <property type="gene ID" value="MDOA013419"/>
</dbReference>
<dbReference type="VEuPathDB" id="VectorBase:MDOMA2_015936"/>
<evidence type="ECO:0000313" key="3">
    <source>
        <dbReference type="RefSeq" id="XP_005178750.1"/>
    </source>
</evidence>
<gene>
    <name evidence="1" type="primary">101891795</name>
    <name evidence="3" type="synonym">LOC101891795</name>
</gene>
<reference evidence="1" key="1">
    <citation type="submission" date="2020-05" db="UniProtKB">
        <authorList>
            <consortium name="EnsemblMetazoa"/>
        </authorList>
    </citation>
    <scope>IDENTIFICATION</scope>
    <source>
        <strain evidence="1">Aabys</strain>
    </source>
</reference>
<evidence type="ECO:0000313" key="2">
    <source>
        <dbReference type="Proteomes" id="UP001652621"/>
    </source>
</evidence>
<dbReference type="Proteomes" id="UP001652621">
    <property type="component" value="Unplaced"/>
</dbReference>
<protein>
    <submittedName>
        <fullName evidence="3">Uncharacterized protein LOC101891795</fullName>
    </submittedName>
</protein>
<dbReference type="AlphaFoldDB" id="A0A1I8NB33"/>
<dbReference type="OrthoDB" id="7935653at2759"/>
<evidence type="ECO:0000313" key="1">
    <source>
        <dbReference type="EnsemblMetazoa" id="MDOA013419-PA"/>
    </source>
</evidence>
<keyword evidence="2" id="KW-1185">Reference proteome</keyword>
<name>A0A1I8NB33_MUSDO</name>
<dbReference type="eggNOG" id="ENOG502TKXM">
    <property type="taxonomic scope" value="Eukaryota"/>
</dbReference>
<dbReference type="KEGG" id="mde:101891795"/>
<reference evidence="3" key="2">
    <citation type="submission" date="2025-04" db="UniProtKB">
        <authorList>
            <consortium name="RefSeq"/>
        </authorList>
    </citation>
    <scope>IDENTIFICATION</scope>
    <source>
        <strain evidence="3">Aabys</strain>
    </source>
</reference>